<sequence>MVMTGIRVLVGSQDPQRAPSFIDVFGRIITISVNRSRWYDVPFSREESLQADKKLTVVFGPSQDAETVTMVDSIKVYGKTKDVFGWPEENEENVAANNTTPPASTNNAANESEQVATTNSAPLTKLERLVTNVLEVLDGSFSLYSTEEKMLSHKSSCIKVATQLLTLPTPICMQMFSKSLLASLHTTKQLYHSYKDQALLQHVLMTLSAMLEVDPAKNQTDIDAESYYRLVLIVRGIAVARPQNLVKFTDSHTSIQDVVLDDPLDGKTPTIKSSKNQHLLLQLMDVLWLLHSLNPENPTLVPVVVPGLKHTEQVVHALVEIVHAFNSCDTYSNITLAVYLQLLLCEDPTIAFSAKQDPTIAFSAKQAICRVLKPKFKRRRVYIPSPPHCSSPPIKAIESEDDKSRSTTHTGQDDDAQSRDSRYDVDAVEAIAMLQQPGADNHNVNLEALLGGGAGFPPLLDIPPDADDETMVEIAIALSLQEHELGGEQGQQPLHGLQVLANPVLAQMPGPPAQEAGHFSDTTASAAGSDDEGSTAATDGSTLRTSPAEQGGSAGSESGGSGVESITGEHNVSGRSSAYGDNIQEVINTVSRSDTSSLATANYQIAETDNLNQEVEHEPDSENSSRLHVLRLQLLERLIEYLPKLRNVDGVRAIPFLQVVLQLTTDLDGHSERDKTCLNSLLTAVIVELQINTVNLENVCTRTKQREVQLVIMRLLSVLMSRSKTSTTASKTSPPDNSTYVSQVTATMLHKADIINYCLKLLQSLLDYWRNVPDDTVVAQTGSNLLKEHQPHSPPDMTPFFLRQFVKGHAADVFQTYPQLLTEMALRLPYQVHKHSEVSEFVNIAFDTSWYRYLCEYMMTSQTPFLRRQVRKLLLFICGNKEKYRQLRDVHALNTHMKAVKKCCTKVGYNAAVDLQHGLQLSYDSLVELVEHLKSCLEIALSRTGNWQKFCMHHDDIIPFLFQVSCLLDEGDINVSATYEGVAPTILHLLNCAIVVNAAGGTSKKSETTSKSGTSRKDREKSDDSAAEALFEESNCIALVEQINKQVSREILTRFIRTFVLETNSTNVRWQAHALIVAMHKNSKGKEQLALLELLWRLWPLLPTYGRKAAQFVDLLGYFSLRFSETIESAEQISEYVDKAVDVLRTQNELLAHHPNASLYTHMSQFVELEGYYLESEPCLVCNNPEVPLTTIKLSTIKVDSKFTTTTQIVKLLSSHTISKITVRIADLKRTKMVRTINIYYNNRSVQAVVELKNKPALWHKAKKVMLSTGQTEVKIEFPLPIVACNLMIEYADFFENLQASSETLQCPRCSAAVPANPGVCSNCGENVFQCHKCRAINYDEKDPFLCHACGFCKYAKFDFTLQARPCCAVEPIENDEDRKKMVSNINSLLEKADRVYKQLMANKPNLEALVMKVTEQRSDRKPDETTSSNANSAVNAPNSVPTMLAQQYCSECKISFEELSKIIQRVLVSRKELVAYDRRHRDNEPLPKPQAEMTQQDHQPLSVISRSSSRCYGCSSAATEHCLTLLRALALNPKTRELLCSKGLIQDLLSNNLRKGSTQLQEDVRQLLCVLSKDNESATEELCTLIIERITLALNSHISSFDLSSSICHEMALLASLLHTCLRVFATRWRC</sequence>
<accession>A0AAW1JUP8</accession>
<feature type="region of interest" description="Disordered" evidence="1">
    <location>
        <begin position="383"/>
        <end position="421"/>
    </location>
</feature>
<dbReference type="PANTHER" id="PTHR21725">
    <property type="entry name" value="E3 UBIQUITIN-PROTEIN LIGASE UBR4"/>
    <property type="match status" value="1"/>
</dbReference>
<reference evidence="3 4" key="1">
    <citation type="journal article" date="2024" name="BMC Genomics">
        <title>De novo assembly and annotation of Popillia japonica's genome with initial clues to its potential as an invasive pest.</title>
        <authorList>
            <person name="Cucini C."/>
            <person name="Boschi S."/>
            <person name="Funari R."/>
            <person name="Cardaioli E."/>
            <person name="Iannotti N."/>
            <person name="Marturano G."/>
            <person name="Paoli F."/>
            <person name="Bruttini M."/>
            <person name="Carapelli A."/>
            <person name="Frati F."/>
            <person name="Nardi F."/>
        </authorList>
    </citation>
    <scope>NUCLEOTIDE SEQUENCE [LARGE SCALE GENOMIC DNA]</scope>
    <source>
        <strain evidence="3">DMR45628</strain>
    </source>
</reference>
<evidence type="ECO:0000256" key="1">
    <source>
        <dbReference type="SAM" id="MobiDB-lite"/>
    </source>
</evidence>
<feature type="compositionally biased region" description="Polar residues" evidence="1">
    <location>
        <begin position="535"/>
        <end position="548"/>
    </location>
</feature>
<feature type="compositionally biased region" description="Low complexity" evidence="1">
    <location>
        <begin position="93"/>
        <end position="113"/>
    </location>
</feature>
<feature type="region of interest" description="Disordered" evidence="1">
    <location>
        <begin position="1416"/>
        <end position="1438"/>
    </location>
</feature>
<dbReference type="InterPro" id="IPR016024">
    <property type="entry name" value="ARM-type_fold"/>
</dbReference>
<feature type="compositionally biased region" description="Low complexity" evidence="1">
    <location>
        <begin position="1428"/>
        <end position="1438"/>
    </location>
</feature>
<feature type="compositionally biased region" description="Basic and acidic residues" evidence="1">
    <location>
        <begin position="1015"/>
        <end position="1024"/>
    </location>
</feature>
<feature type="region of interest" description="Disordered" evidence="1">
    <location>
        <begin position="93"/>
        <end position="118"/>
    </location>
</feature>
<keyword evidence="4" id="KW-1185">Reference proteome</keyword>
<dbReference type="InterPro" id="IPR056530">
    <property type="entry name" value="UBR4-like_dom"/>
</dbReference>
<dbReference type="InterPro" id="IPR045189">
    <property type="entry name" value="UBR4-like"/>
</dbReference>
<dbReference type="Pfam" id="PF24079">
    <property type="entry name" value="UBR4"/>
    <property type="match status" value="1"/>
</dbReference>
<evidence type="ECO:0000313" key="4">
    <source>
        <dbReference type="Proteomes" id="UP001458880"/>
    </source>
</evidence>
<feature type="compositionally biased region" description="Gly residues" evidence="1">
    <location>
        <begin position="552"/>
        <end position="562"/>
    </location>
</feature>
<feature type="domain" description="E3 ubiquitin-protein ligase UBR4-like" evidence="2">
    <location>
        <begin position="1358"/>
        <end position="1481"/>
    </location>
</feature>
<dbReference type="SUPFAM" id="SSF48371">
    <property type="entry name" value="ARM repeat"/>
    <property type="match status" value="1"/>
</dbReference>
<name>A0AAW1JUP8_POPJA</name>
<dbReference type="Proteomes" id="UP001458880">
    <property type="component" value="Unassembled WGS sequence"/>
</dbReference>
<feature type="region of interest" description="Disordered" evidence="1">
    <location>
        <begin position="1480"/>
        <end position="1500"/>
    </location>
</feature>
<organism evidence="3 4">
    <name type="scientific">Popillia japonica</name>
    <name type="common">Japanese beetle</name>
    <dbReference type="NCBI Taxonomy" id="7064"/>
    <lineage>
        <taxon>Eukaryota</taxon>
        <taxon>Metazoa</taxon>
        <taxon>Ecdysozoa</taxon>
        <taxon>Arthropoda</taxon>
        <taxon>Hexapoda</taxon>
        <taxon>Insecta</taxon>
        <taxon>Pterygota</taxon>
        <taxon>Neoptera</taxon>
        <taxon>Endopterygota</taxon>
        <taxon>Coleoptera</taxon>
        <taxon>Polyphaga</taxon>
        <taxon>Scarabaeiformia</taxon>
        <taxon>Scarabaeidae</taxon>
        <taxon>Rutelinae</taxon>
        <taxon>Popillia</taxon>
    </lineage>
</organism>
<feature type="region of interest" description="Disordered" evidence="1">
    <location>
        <begin position="1003"/>
        <end position="1024"/>
    </location>
</feature>
<feature type="compositionally biased region" description="Basic and acidic residues" evidence="1">
    <location>
        <begin position="1416"/>
        <end position="1425"/>
    </location>
</feature>
<feature type="region of interest" description="Disordered" evidence="1">
    <location>
        <begin position="507"/>
        <end position="577"/>
    </location>
</feature>
<proteinExistence type="predicted"/>
<evidence type="ECO:0000313" key="3">
    <source>
        <dbReference type="EMBL" id="KAK9707804.1"/>
    </source>
</evidence>
<evidence type="ECO:0000259" key="2">
    <source>
        <dbReference type="Pfam" id="PF24079"/>
    </source>
</evidence>
<protein>
    <recommendedName>
        <fullName evidence="2">E3 ubiquitin-protein ligase UBR4-like domain-containing protein</fullName>
    </recommendedName>
</protein>
<gene>
    <name evidence="3" type="ORF">QE152_g27615</name>
</gene>
<dbReference type="PANTHER" id="PTHR21725:SF1">
    <property type="entry name" value="E3 UBIQUITIN-PROTEIN LIGASE UBR4"/>
    <property type="match status" value="1"/>
</dbReference>
<dbReference type="EMBL" id="JASPKY010000342">
    <property type="protein sequence ID" value="KAK9707804.1"/>
    <property type="molecule type" value="Genomic_DNA"/>
</dbReference>
<comment type="caution">
    <text evidence="3">The sequence shown here is derived from an EMBL/GenBank/DDBJ whole genome shotgun (WGS) entry which is preliminary data.</text>
</comment>